<gene>
    <name evidence="2" type="ORF">MVEN_01171000</name>
</gene>
<protein>
    <submittedName>
        <fullName evidence="2">Uncharacterized protein</fullName>
    </submittedName>
</protein>
<keyword evidence="3" id="KW-1185">Reference proteome</keyword>
<feature type="compositionally biased region" description="Pro residues" evidence="1">
    <location>
        <begin position="268"/>
        <end position="278"/>
    </location>
</feature>
<comment type="caution">
    <text evidence="2">The sequence shown here is derived from an EMBL/GenBank/DDBJ whole genome shotgun (WGS) entry which is preliminary data.</text>
</comment>
<feature type="region of interest" description="Disordered" evidence="1">
    <location>
        <begin position="240"/>
        <end position="278"/>
    </location>
</feature>
<feature type="compositionally biased region" description="Pro residues" evidence="1">
    <location>
        <begin position="411"/>
        <end position="421"/>
    </location>
</feature>
<evidence type="ECO:0000313" key="3">
    <source>
        <dbReference type="Proteomes" id="UP000620124"/>
    </source>
</evidence>
<evidence type="ECO:0000256" key="1">
    <source>
        <dbReference type="SAM" id="MobiDB-lite"/>
    </source>
</evidence>
<dbReference type="AlphaFoldDB" id="A0A8H6Y3M8"/>
<sequence length="428" mass="46636">MLLRKFATDDEISRRIRNTTDPHSKRHRRTTAENLFTNSHALEPLKLALAESCLILDATLLALNAAVNGGEDGFVWETLRWRTRSCDELNVPCTALAWVGLRECQACKNSEVRPAVALVSPGSYLFLPKPLFIDIWHILPHDRKCKLPPPSAPFLCQRARTHVRHPAFHLPHACSARRASVSRHRMHILGLASRLTISTNGAAPKTKSSPQLGMHAHNPLPVAPLLVACTGTSCSSLRAPRPIRTHVPPPSRPRVRSPTIPAFDPCPRSSPSPPPPEPSFLMPHAVAWHLLPLYGKAPPAVHIANSAAVTMHSTLCASGVQKLAPGDRIVRIHARTGASMGREQGPCTSTARVSLPDLEARKAGRSSIADWQTKASHPQSRFALVPYVLPGVNVTLRWDAGEVSKLSTHVEPPPATPPPSPRSILKYG</sequence>
<feature type="region of interest" description="Disordered" evidence="1">
    <location>
        <begin position="407"/>
        <end position="428"/>
    </location>
</feature>
<accession>A0A8H6Y3M8</accession>
<dbReference type="EMBL" id="JACAZI010000009">
    <property type="protein sequence ID" value="KAF7352082.1"/>
    <property type="molecule type" value="Genomic_DNA"/>
</dbReference>
<evidence type="ECO:0000313" key="2">
    <source>
        <dbReference type="EMBL" id="KAF7352082.1"/>
    </source>
</evidence>
<organism evidence="2 3">
    <name type="scientific">Mycena venus</name>
    <dbReference type="NCBI Taxonomy" id="2733690"/>
    <lineage>
        <taxon>Eukaryota</taxon>
        <taxon>Fungi</taxon>
        <taxon>Dikarya</taxon>
        <taxon>Basidiomycota</taxon>
        <taxon>Agaricomycotina</taxon>
        <taxon>Agaricomycetes</taxon>
        <taxon>Agaricomycetidae</taxon>
        <taxon>Agaricales</taxon>
        <taxon>Marasmiineae</taxon>
        <taxon>Mycenaceae</taxon>
        <taxon>Mycena</taxon>
    </lineage>
</organism>
<name>A0A8H6Y3M8_9AGAR</name>
<dbReference type="Proteomes" id="UP000620124">
    <property type="component" value="Unassembled WGS sequence"/>
</dbReference>
<proteinExistence type="predicted"/>
<reference evidence="2" key="1">
    <citation type="submission" date="2020-05" db="EMBL/GenBank/DDBJ databases">
        <title>Mycena genomes resolve the evolution of fungal bioluminescence.</title>
        <authorList>
            <person name="Tsai I.J."/>
        </authorList>
    </citation>
    <scope>NUCLEOTIDE SEQUENCE</scope>
    <source>
        <strain evidence="2">CCC161011</strain>
    </source>
</reference>